<dbReference type="Pfam" id="PF08276">
    <property type="entry name" value="PAN_2"/>
    <property type="match status" value="2"/>
</dbReference>
<feature type="domain" description="Apple" evidence="17">
    <location>
        <begin position="553"/>
        <end position="636"/>
    </location>
</feature>
<dbReference type="GO" id="GO:0005886">
    <property type="term" value="C:plasma membrane"/>
    <property type="evidence" value="ECO:0007669"/>
    <property type="project" value="UniProtKB-SubCell"/>
</dbReference>
<keyword evidence="8" id="KW-0418">Kinase</keyword>
<dbReference type="PANTHER" id="PTHR27002:SF1082">
    <property type="entry name" value="OS06G0693000 PROTEIN"/>
    <property type="match status" value="1"/>
</dbReference>
<evidence type="ECO:0000256" key="10">
    <source>
        <dbReference type="ARBA" id="ARBA00023157"/>
    </source>
</evidence>
<evidence type="ECO:0000313" key="18">
    <source>
        <dbReference type="EMBL" id="KAK0578598.1"/>
    </source>
</evidence>
<dbReference type="PROSITE" id="PS00108">
    <property type="entry name" value="PROTEIN_KINASE_ST"/>
    <property type="match status" value="1"/>
</dbReference>
<accession>A0AA39RRK7</accession>
<keyword evidence="19" id="KW-1185">Reference proteome</keyword>
<dbReference type="SMART" id="SM00473">
    <property type="entry name" value="PAN_AP"/>
    <property type="match status" value="2"/>
</dbReference>
<dbReference type="SUPFAM" id="SSF51110">
    <property type="entry name" value="alpha-D-mannose-specific plant lectins"/>
    <property type="match status" value="1"/>
</dbReference>
<dbReference type="Gene3D" id="3.30.200.20">
    <property type="entry name" value="Phosphorylase Kinase, domain 1"/>
    <property type="match status" value="1"/>
</dbReference>
<evidence type="ECO:0000256" key="3">
    <source>
        <dbReference type="ARBA" id="ARBA00022475"/>
    </source>
</evidence>
<dbReference type="InterPro" id="IPR000858">
    <property type="entry name" value="S_locus_glycoprot_dom"/>
</dbReference>
<proteinExistence type="predicted"/>
<dbReference type="InterPro" id="IPR036426">
    <property type="entry name" value="Bulb-type_lectin_dom_sf"/>
</dbReference>
<keyword evidence="14" id="KW-0812">Transmembrane</keyword>
<evidence type="ECO:0000256" key="14">
    <source>
        <dbReference type="SAM" id="Phobius"/>
    </source>
</evidence>
<dbReference type="Pfam" id="PF00954">
    <property type="entry name" value="S_locus_glycop"/>
    <property type="match status" value="1"/>
</dbReference>
<dbReference type="Pfam" id="PF01453">
    <property type="entry name" value="B_lectin"/>
    <property type="match status" value="1"/>
</dbReference>
<dbReference type="SUPFAM" id="SSF56112">
    <property type="entry name" value="Protein kinase-like (PK-like)"/>
    <property type="match status" value="2"/>
</dbReference>
<evidence type="ECO:0000256" key="13">
    <source>
        <dbReference type="ARBA" id="ARBA00048679"/>
    </source>
</evidence>
<protein>
    <recommendedName>
        <fullName evidence="2">non-specific serine/threonine protein kinase</fullName>
        <ecNumber evidence="2">2.7.11.1</ecNumber>
    </recommendedName>
</protein>
<dbReference type="Pfam" id="PF00069">
    <property type="entry name" value="Pkinase"/>
    <property type="match status" value="1"/>
</dbReference>
<dbReference type="PANTHER" id="PTHR27002">
    <property type="entry name" value="RECEPTOR-LIKE SERINE/THREONINE-PROTEIN KINASE SD1-8"/>
    <property type="match status" value="1"/>
</dbReference>
<evidence type="ECO:0000256" key="2">
    <source>
        <dbReference type="ARBA" id="ARBA00012513"/>
    </source>
</evidence>
<evidence type="ECO:0000256" key="1">
    <source>
        <dbReference type="ARBA" id="ARBA00004251"/>
    </source>
</evidence>
<comment type="catalytic activity">
    <reaction evidence="12">
        <text>L-threonyl-[protein] + ATP = O-phospho-L-threonyl-[protein] + ADP + H(+)</text>
        <dbReference type="Rhea" id="RHEA:46608"/>
        <dbReference type="Rhea" id="RHEA-COMP:11060"/>
        <dbReference type="Rhea" id="RHEA-COMP:11605"/>
        <dbReference type="ChEBI" id="CHEBI:15378"/>
        <dbReference type="ChEBI" id="CHEBI:30013"/>
        <dbReference type="ChEBI" id="CHEBI:30616"/>
        <dbReference type="ChEBI" id="CHEBI:61977"/>
        <dbReference type="ChEBI" id="CHEBI:456216"/>
        <dbReference type="EC" id="2.7.11.1"/>
    </reaction>
</comment>
<reference evidence="18" key="2">
    <citation type="submission" date="2023-06" db="EMBL/GenBank/DDBJ databases">
        <authorList>
            <person name="Swenson N.G."/>
            <person name="Wegrzyn J.L."/>
            <person name="Mcevoy S.L."/>
        </authorList>
    </citation>
    <scope>NUCLEOTIDE SEQUENCE</scope>
    <source>
        <strain evidence="18">NS2018</strain>
        <tissue evidence="18">Leaf</tissue>
    </source>
</reference>
<comment type="subcellular location">
    <subcellularLocation>
        <location evidence="1">Cell membrane</location>
        <topology evidence="1">Single-pass type I membrane protein</topology>
    </subcellularLocation>
</comment>
<evidence type="ECO:0000259" key="17">
    <source>
        <dbReference type="PROSITE" id="PS50948"/>
    </source>
</evidence>
<dbReference type="Proteomes" id="UP001168877">
    <property type="component" value="Unassembled WGS sequence"/>
</dbReference>
<dbReference type="EC" id="2.7.11.1" evidence="2"/>
<keyword evidence="9" id="KW-0067">ATP-binding</keyword>
<keyword evidence="6" id="KW-0732">Signal</keyword>
<dbReference type="InterPro" id="IPR001480">
    <property type="entry name" value="Bulb-type_lectin_dom"/>
</dbReference>
<dbReference type="Gene3D" id="2.90.10.10">
    <property type="entry name" value="Bulb-type lectin domain"/>
    <property type="match status" value="1"/>
</dbReference>
<name>A0AA39RRK7_ACESA</name>
<keyword evidence="7" id="KW-0547">Nucleotide-binding</keyword>
<dbReference type="EMBL" id="JAUESC010000385">
    <property type="protein sequence ID" value="KAK0578598.1"/>
    <property type="molecule type" value="Genomic_DNA"/>
</dbReference>
<dbReference type="InterPro" id="IPR000719">
    <property type="entry name" value="Prot_kinase_dom"/>
</dbReference>
<evidence type="ECO:0000256" key="6">
    <source>
        <dbReference type="ARBA" id="ARBA00022729"/>
    </source>
</evidence>
<dbReference type="PROSITE" id="PS50948">
    <property type="entry name" value="PAN"/>
    <property type="match status" value="2"/>
</dbReference>
<comment type="caution">
    <text evidence="18">The sequence shown here is derived from an EMBL/GenBank/DDBJ whole genome shotgun (WGS) entry which is preliminary data.</text>
</comment>
<organism evidence="18 19">
    <name type="scientific">Acer saccharum</name>
    <name type="common">Sugar maple</name>
    <dbReference type="NCBI Taxonomy" id="4024"/>
    <lineage>
        <taxon>Eukaryota</taxon>
        <taxon>Viridiplantae</taxon>
        <taxon>Streptophyta</taxon>
        <taxon>Embryophyta</taxon>
        <taxon>Tracheophyta</taxon>
        <taxon>Spermatophyta</taxon>
        <taxon>Magnoliopsida</taxon>
        <taxon>eudicotyledons</taxon>
        <taxon>Gunneridae</taxon>
        <taxon>Pentapetalae</taxon>
        <taxon>rosids</taxon>
        <taxon>malvids</taxon>
        <taxon>Sapindales</taxon>
        <taxon>Sapindaceae</taxon>
        <taxon>Hippocastanoideae</taxon>
        <taxon>Acereae</taxon>
        <taxon>Acer</taxon>
    </lineage>
</organism>
<feature type="domain" description="Protein kinase" evidence="15">
    <location>
        <begin position="701"/>
        <end position="832"/>
    </location>
</feature>
<evidence type="ECO:0000259" key="15">
    <source>
        <dbReference type="PROSITE" id="PS50011"/>
    </source>
</evidence>
<dbReference type="InterPro" id="IPR008271">
    <property type="entry name" value="Ser/Thr_kinase_AS"/>
</dbReference>
<dbReference type="GO" id="GO:0048544">
    <property type="term" value="P:recognition of pollen"/>
    <property type="evidence" value="ECO:0007669"/>
    <property type="project" value="InterPro"/>
</dbReference>
<dbReference type="CDD" id="cd01098">
    <property type="entry name" value="PAN_AP_plant"/>
    <property type="match status" value="2"/>
</dbReference>
<dbReference type="GO" id="GO:0005524">
    <property type="term" value="F:ATP binding"/>
    <property type="evidence" value="ECO:0007669"/>
    <property type="project" value="UniProtKB-KW"/>
</dbReference>
<evidence type="ECO:0000256" key="7">
    <source>
        <dbReference type="ARBA" id="ARBA00022741"/>
    </source>
</evidence>
<evidence type="ECO:0000256" key="8">
    <source>
        <dbReference type="ARBA" id="ARBA00022777"/>
    </source>
</evidence>
<evidence type="ECO:0000313" key="19">
    <source>
        <dbReference type="Proteomes" id="UP001168877"/>
    </source>
</evidence>
<dbReference type="GO" id="GO:0004674">
    <property type="term" value="F:protein serine/threonine kinase activity"/>
    <property type="evidence" value="ECO:0007669"/>
    <property type="project" value="UniProtKB-KW"/>
</dbReference>
<evidence type="ECO:0000256" key="12">
    <source>
        <dbReference type="ARBA" id="ARBA00047899"/>
    </source>
</evidence>
<dbReference type="AlphaFoldDB" id="A0AA39RRK7"/>
<keyword evidence="11" id="KW-0325">Glycoprotein</keyword>
<feature type="domain" description="Bulb-type lectin" evidence="16">
    <location>
        <begin position="292"/>
        <end position="406"/>
    </location>
</feature>
<evidence type="ECO:0000256" key="11">
    <source>
        <dbReference type="ARBA" id="ARBA00023180"/>
    </source>
</evidence>
<dbReference type="FunFam" id="1.10.510.10:FF:000060">
    <property type="entry name" value="G-type lectin S-receptor-like serine/threonine-protein kinase"/>
    <property type="match status" value="1"/>
</dbReference>
<gene>
    <name evidence="18" type="ORF">LWI29_013021</name>
</gene>
<keyword evidence="4" id="KW-0723">Serine/threonine-protein kinase</keyword>
<dbReference type="InterPro" id="IPR003609">
    <property type="entry name" value="Pan_app"/>
</dbReference>
<feature type="domain" description="Apple" evidence="17">
    <location>
        <begin position="197"/>
        <end position="280"/>
    </location>
</feature>
<dbReference type="PROSITE" id="PS50011">
    <property type="entry name" value="PROTEIN_KINASE_DOM"/>
    <property type="match status" value="2"/>
</dbReference>
<evidence type="ECO:0000256" key="5">
    <source>
        <dbReference type="ARBA" id="ARBA00022679"/>
    </source>
</evidence>
<keyword evidence="5" id="KW-0808">Transferase</keyword>
<evidence type="ECO:0000256" key="4">
    <source>
        <dbReference type="ARBA" id="ARBA00022527"/>
    </source>
</evidence>
<dbReference type="PROSITE" id="PS50927">
    <property type="entry name" value="BULB_LECTIN"/>
    <property type="match status" value="1"/>
</dbReference>
<keyword evidence="14" id="KW-0472">Membrane</keyword>
<sequence length="832" mass="93757">MPNKSLDASLFDSEKRKILDWRKRCNIIEGISRGLLYLHRDSRLKIIHRDLKASNILLDEELNPKISDFGMARIFGGNQDQANTIRVVGTYGYMSPEYAMEGRFSEKSDVFSFGVLLLEIVSEDNQEGTASLSFEFPLDPSTYFLLTWQGRSEQRDRVDGKGEWVVSCLRGFEPKNIEEWNRGNWTSGCVRSTALQCESINKTGEANKEDGFLKMEKVKVPDFAERTYDTEDKCREFCLSNCSCIAYAYAVGIGCMQWRENLTDIQQFYSKGTDFYIRLAHSELDKDFVTAIDTITASRPIRDHETIISNSSIFKFGFFSPGLVVLNGQNNEVVWSSNVSNPVTNEGSARLLDSGNLVLLPRNSDGSIWESFQEPTDTFMSKMKLEKMLQLSSWKDPFDPSIGSFSAGIGPSNIPEVFIWNNDRPYWRSGPWNGKAFIGVFDGFDIVVDNQEGATAYNLSFKFPNNLLSYIVLDSLGKLRQVNRVSGKEDLEVGSSYPVTECDKYDRCGGFGSCDAKKKVFCSCLRGFVPKNVEEWSRGYSASGCVRRRLLQCERISRNGEVGKADGFLKLGMMKVPDFAERSLVPEVKCREQCLNNCSCIAYAYDAGIGCMTWRDNLIDLQKFSSGGTDLYIRVADAELDKKDMKVVVIVSVVVGVVAIAICTFFLWWWMAKRKGKSKMPQLQDLPVFNFEKLAIATNNFNLTNKLGQGGFGPVYKGVLQDGQEIAVKRLSKASGQGLEEFMNEDENSLTLLGYAWKLWNENNISALIDPVISDPPSFQSEILRCIQVGLLCVQEFVKDRPTMLTVVSMLNSEIWIFLLQNNLLSLKGRIP</sequence>
<evidence type="ECO:0000256" key="9">
    <source>
        <dbReference type="ARBA" id="ARBA00022840"/>
    </source>
</evidence>
<comment type="catalytic activity">
    <reaction evidence="13">
        <text>L-seryl-[protein] + ATP = O-phospho-L-seryl-[protein] + ADP + H(+)</text>
        <dbReference type="Rhea" id="RHEA:17989"/>
        <dbReference type="Rhea" id="RHEA-COMP:9863"/>
        <dbReference type="Rhea" id="RHEA-COMP:11604"/>
        <dbReference type="ChEBI" id="CHEBI:15378"/>
        <dbReference type="ChEBI" id="CHEBI:29999"/>
        <dbReference type="ChEBI" id="CHEBI:30616"/>
        <dbReference type="ChEBI" id="CHEBI:83421"/>
        <dbReference type="ChEBI" id="CHEBI:456216"/>
        <dbReference type="EC" id="2.7.11.1"/>
    </reaction>
</comment>
<dbReference type="Gene3D" id="1.10.510.10">
    <property type="entry name" value="Transferase(Phosphotransferase) domain 1"/>
    <property type="match status" value="1"/>
</dbReference>
<keyword evidence="10" id="KW-1015">Disulfide bond</keyword>
<dbReference type="SMART" id="SM00220">
    <property type="entry name" value="S_TKc"/>
    <property type="match status" value="1"/>
</dbReference>
<dbReference type="InterPro" id="IPR011009">
    <property type="entry name" value="Kinase-like_dom_sf"/>
</dbReference>
<keyword evidence="14" id="KW-1133">Transmembrane helix</keyword>
<feature type="domain" description="Protein kinase" evidence="15">
    <location>
        <begin position="1"/>
        <end position="250"/>
    </location>
</feature>
<keyword evidence="3" id="KW-1003">Cell membrane</keyword>
<evidence type="ECO:0000259" key="16">
    <source>
        <dbReference type="PROSITE" id="PS50927"/>
    </source>
</evidence>
<reference evidence="18" key="1">
    <citation type="journal article" date="2022" name="Plant J.">
        <title>Strategies of tolerance reflected in two North American maple genomes.</title>
        <authorList>
            <person name="McEvoy S.L."/>
            <person name="Sezen U.U."/>
            <person name="Trouern-Trend A."/>
            <person name="McMahon S.M."/>
            <person name="Schaberg P.G."/>
            <person name="Yang J."/>
            <person name="Wegrzyn J.L."/>
            <person name="Swenson N.G."/>
        </authorList>
    </citation>
    <scope>NUCLEOTIDE SEQUENCE</scope>
    <source>
        <strain evidence="18">NS2018</strain>
    </source>
</reference>
<feature type="transmembrane region" description="Helical" evidence="14">
    <location>
        <begin position="647"/>
        <end position="670"/>
    </location>
</feature>